<dbReference type="FunFam" id="3.90.226.10:FF:000009">
    <property type="entry name" value="Carnitinyl-CoA dehydratase"/>
    <property type="match status" value="1"/>
</dbReference>
<dbReference type="Gene3D" id="1.10.12.10">
    <property type="entry name" value="Lyase 2-enoyl-coa Hydratase, Chain A, domain 2"/>
    <property type="match status" value="1"/>
</dbReference>
<gene>
    <name evidence="4" type="ordered locus">DSY3374</name>
</gene>
<dbReference type="Pfam" id="PF00378">
    <property type="entry name" value="ECH_1"/>
    <property type="match status" value="1"/>
</dbReference>
<dbReference type="InterPro" id="IPR029045">
    <property type="entry name" value="ClpP/crotonase-like_dom_sf"/>
</dbReference>
<dbReference type="KEGG" id="dsy:DSY3374"/>
<dbReference type="PANTHER" id="PTHR11941">
    <property type="entry name" value="ENOYL-COA HYDRATASE-RELATED"/>
    <property type="match status" value="1"/>
</dbReference>
<dbReference type="Gene3D" id="3.90.226.10">
    <property type="entry name" value="2-enoyl-CoA Hydratase, Chain A, domain 1"/>
    <property type="match status" value="1"/>
</dbReference>
<dbReference type="AlphaFoldDB" id="Q24S29"/>
<dbReference type="HOGENOM" id="CLU_009834_7_6_9"/>
<dbReference type="eggNOG" id="COG1024">
    <property type="taxonomic scope" value="Bacteria"/>
</dbReference>
<dbReference type="GO" id="GO:0006635">
    <property type="term" value="P:fatty acid beta-oxidation"/>
    <property type="evidence" value="ECO:0007669"/>
    <property type="project" value="TreeGrafter"/>
</dbReference>
<dbReference type="GO" id="GO:0016829">
    <property type="term" value="F:lyase activity"/>
    <property type="evidence" value="ECO:0007669"/>
    <property type="project" value="UniProtKB-KW"/>
</dbReference>
<organism evidence="4 5">
    <name type="scientific">Desulfitobacterium hafniense (strain Y51)</name>
    <dbReference type="NCBI Taxonomy" id="138119"/>
    <lineage>
        <taxon>Bacteria</taxon>
        <taxon>Bacillati</taxon>
        <taxon>Bacillota</taxon>
        <taxon>Clostridia</taxon>
        <taxon>Eubacteriales</taxon>
        <taxon>Desulfitobacteriaceae</taxon>
        <taxon>Desulfitobacterium</taxon>
    </lineage>
</organism>
<proteinExistence type="inferred from homology"/>
<keyword evidence="3" id="KW-0456">Lyase</keyword>
<name>Q24S29_DESHY</name>
<dbReference type="EMBL" id="AP008230">
    <property type="protein sequence ID" value="BAE85163.1"/>
    <property type="molecule type" value="Genomic_DNA"/>
</dbReference>
<protein>
    <recommendedName>
        <fullName evidence="6">Enoyl-CoA hydratase</fullName>
    </recommendedName>
</protein>
<dbReference type="CDD" id="cd06558">
    <property type="entry name" value="crotonase-like"/>
    <property type="match status" value="1"/>
</dbReference>
<evidence type="ECO:0000313" key="5">
    <source>
        <dbReference type="Proteomes" id="UP000001946"/>
    </source>
</evidence>
<dbReference type="SUPFAM" id="SSF52096">
    <property type="entry name" value="ClpP/crotonase"/>
    <property type="match status" value="1"/>
</dbReference>
<keyword evidence="5" id="KW-1185">Reference proteome</keyword>
<evidence type="ECO:0000256" key="3">
    <source>
        <dbReference type="ARBA" id="ARBA00023239"/>
    </source>
</evidence>
<dbReference type="STRING" id="138119.DSY3374"/>
<comment type="pathway">
    <text evidence="1">Lipid metabolism.</text>
</comment>
<evidence type="ECO:0008006" key="6">
    <source>
        <dbReference type="Google" id="ProtNLM"/>
    </source>
</evidence>
<dbReference type="Proteomes" id="UP000001946">
    <property type="component" value="Chromosome"/>
</dbReference>
<evidence type="ECO:0000256" key="1">
    <source>
        <dbReference type="ARBA" id="ARBA00005189"/>
    </source>
</evidence>
<dbReference type="PANTHER" id="PTHR11941:SF54">
    <property type="entry name" value="ENOYL-COA HYDRATASE, MITOCHONDRIAL"/>
    <property type="match status" value="1"/>
</dbReference>
<evidence type="ECO:0000256" key="2">
    <source>
        <dbReference type="ARBA" id="ARBA00005254"/>
    </source>
</evidence>
<dbReference type="InterPro" id="IPR014748">
    <property type="entry name" value="Enoyl-CoA_hydra_C"/>
</dbReference>
<reference evidence="4 5" key="1">
    <citation type="journal article" date="2006" name="J. Bacteriol.">
        <title>Complete genome sequence of the dehalorespiring bacterium Desulfitobacterium hafniense Y51 and comparison with Dehalococcoides ethenogenes 195.</title>
        <authorList>
            <person name="Nonaka H."/>
            <person name="Keresztes G."/>
            <person name="Shinoda Y."/>
            <person name="Ikenaga Y."/>
            <person name="Abe M."/>
            <person name="Naito K."/>
            <person name="Inatomi K."/>
            <person name="Furukawa K."/>
            <person name="Inui M."/>
            <person name="Yukawa H."/>
        </authorList>
    </citation>
    <scope>NUCLEOTIDE SEQUENCE [LARGE SCALE GENOMIC DNA]</scope>
    <source>
        <strain evidence="4 5">Y51</strain>
    </source>
</reference>
<dbReference type="InterPro" id="IPR001753">
    <property type="entry name" value="Enoyl-CoA_hydra/iso"/>
</dbReference>
<evidence type="ECO:0000313" key="4">
    <source>
        <dbReference type="EMBL" id="BAE85163.1"/>
    </source>
</evidence>
<comment type="similarity">
    <text evidence="2">Belongs to the enoyl-CoA hydratase/isomerase family.</text>
</comment>
<sequence>MMSSYNDFTVEKKGAIALVTLNRPHKGNSWTLDTYQEMEKIQEDLHYDDEVRVVIFTGAGDKFFCAGADLSLLAKLTPHFISRDLYRYQGINTRWDRFIKPVIMAINGITVGSGLELALCGDIRIASSSSLFSINEVRIGLNPDMGGTQRLTRTVGPSQAKRLIFTAERIDAQEAARIGLVDILVEPENLLNEALKMAEQIAGMPPYAIRFAKKAINLAVDAPLEIGLMYEEAGSTFCMGTEDKKEAVDSILEKRQPKFHGR</sequence>
<accession>Q24S29</accession>